<dbReference type="PANTHER" id="PTHR34677:SF3">
    <property type="entry name" value="BACTERIAL IG-LIKE DOMAIN-CONTAINING PROTEIN"/>
    <property type="match status" value="1"/>
</dbReference>
<proteinExistence type="predicted"/>
<dbReference type="GeneID" id="5889945"/>
<evidence type="ECO:0000313" key="2">
    <source>
        <dbReference type="EMBL" id="EDQ90748.1"/>
    </source>
</evidence>
<name>A9UWD7_MONBE</name>
<dbReference type="AlphaFoldDB" id="A9UWD7"/>
<feature type="chain" id="PRO_5002744784" description="Ig-like domain-containing protein" evidence="1">
    <location>
        <begin position="22"/>
        <end position="305"/>
    </location>
</feature>
<feature type="signal peptide" evidence="1">
    <location>
        <begin position="1"/>
        <end position="21"/>
    </location>
</feature>
<dbReference type="OMA" id="TENHIDC"/>
<dbReference type="PANTHER" id="PTHR34677">
    <property type="match status" value="1"/>
</dbReference>
<evidence type="ECO:0008006" key="4">
    <source>
        <dbReference type="Google" id="ProtNLM"/>
    </source>
</evidence>
<keyword evidence="1" id="KW-0732">Signal</keyword>
<organism evidence="2 3">
    <name type="scientific">Monosiga brevicollis</name>
    <name type="common">Choanoflagellate</name>
    <dbReference type="NCBI Taxonomy" id="81824"/>
    <lineage>
        <taxon>Eukaryota</taxon>
        <taxon>Choanoflagellata</taxon>
        <taxon>Craspedida</taxon>
        <taxon>Salpingoecidae</taxon>
        <taxon>Monosiga</taxon>
    </lineage>
</organism>
<evidence type="ECO:0000313" key="3">
    <source>
        <dbReference type="Proteomes" id="UP000001357"/>
    </source>
</evidence>
<dbReference type="KEGG" id="mbr:MONBRDRAFT_7244"/>
<dbReference type="EMBL" id="CH991547">
    <property type="protein sequence ID" value="EDQ90748.1"/>
    <property type="molecule type" value="Genomic_DNA"/>
</dbReference>
<dbReference type="Proteomes" id="UP000001357">
    <property type="component" value="Unassembled WGS sequence"/>
</dbReference>
<dbReference type="InParanoid" id="A9UWD7"/>
<keyword evidence="3" id="KW-1185">Reference proteome</keyword>
<evidence type="ECO:0000256" key="1">
    <source>
        <dbReference type="SAM" id="SignalP"/>
    </source>
</evidence>
<protein>
    <recommendedName>
        <fullName evidence="4">Ig-like domain-containing protein</fullName>
    </recommendedName>
</protein>
<sequence>MPSHLLLATALVLQVLSATQGSLVARRDDGIASTPADAPASVVNSQIATFTFEDTADFTTTFACSLDGAATAPCTSPFTTADNLGEGFHTFTVATNNGQQVILNWTIDLTAPTLTVAAQPNLVVAPSATSILRLTSTEPVVWLCQLDAGTRAYCNNDATAAGVMQVDVPPLPAGRHQFQIFARDQANNAATPVTLHWSSGALLTPRRCPYLSTISWPQSLPHIACQCADAPCRRLHFDQCLQSIDLWHCSHQLRLWPRLLRRLDRYTHLPTVHCTNNADSTCGNNCQSYYTGGQNQLACETLTLF</sequence>
<dbReference type="RefSeq" id="XP_001744799.1">
    <property type="nucleotide sequence ID" value="XM_001744747.1"/>
</dbReference>
<reference evidence="2 3" key="1">
    <citation type="journal article" date="2008" name="Nature">
        <title>The genome of the choanoflagellate Monosiga brevicollis and the origin of metazoans.</title>
        <authorList>
            <consortium name="JGI Sequencing"/>
            <person name="King N."/>
            <person name="Westbrook M.J."/>
            <person name="Young S.L."/>
            <person name="Kuo A."/>
            <person name="Abedin M."/>
            <person name="Chapman J."/>
            <person name="Fairclough S."/>
            <person name="Hellsten U."/>
            <person name="Isogai Y."/>
            <person name="Letunic I."/>
            <person name="Marr M."/>
            <person name="Pincus D."/>
            <person name="Putnam N."/>
            <person name="Rokas A."/>
            <person name="Wright K.J."/>
            <person name="Zuzow R."/>
            <person name="Dirks W."/>
            <person name="Good M."/>
            <person name="Goodstein D."/>
            <person name="Lemons D."/>
            <person name="Li W."/>
            <person name="Lyons J.B."/>
            <person name="Morris A."/>
            <person name="Nichols S."/>
            <person name="Richter D.J."/>
            <person name="Salamov A."/>
            <person name="Bork P."/>
            <person name="Lim W.A."/>
            <person name="Manning G."/>
            <person name="Miller W.T."/>
            <person name="McGinnis W."/>
            <person name="Shapiro H."/>
            <person name="Tjian R."/>
            <person name="Grigoriev I.V."/>
            <person name="Rokhsar D."/>
        </authorList>
    </citation>
    <scope>NUCLEOTIDE SEQUENCE [LARGE SCALE GENOMIC DNA]</scope>
    <source>
        <strain evidence="3">MX1 / ATCC 50154</strain>
    </source>
</reference>
<accession>A9UWD7</accession>
<gene>
    <name evidence="2" type="ORF">MONBRDRAFT_7244</name>
</gene>